<comment type="caution">
    <text evidence="1">The sequence shown here is derived from an EMBL/GenBank/DDBJ whole genome shotgun (WGS) entry which is preliminary data.</text>
</comment>
<gene>
    <name evidence="1" type="ORF">EVAR_67200_1</name>
</gene>
<sequence>MKDVSKRFFDSAGSYLNALLRAAVNYEPPHSSHFIRRPQNVFNDPPDVLTAAVESLNEIPYSTRPPPAASVPVRSKGNRLMTVSCDIQCRSNSLQASSIVHVTRRRHPRLSTGRVRGFQPHTMHTYGREDVWYAFYLLLVARGEKGSKDLFQRNIRAEYFKAPCYLLFCIPRTLMTYRERRQASSSRCTPMIPPCIYAVKPNAISALTSREPSMSWLDNSKLGG</sequence>
<proteinExistence type="predicted"/>
<keyword evidence="2" id="KW-1185">Reference proteome</keyword>
<evidence type="ECO:0000313" key="2">
    <source>
        <dbReference type="Proteomes" id="UP000299102"/>
    </source>
</evidence>
<dbReference type="EMBL" id="BGZK01002604">
    <property type="protein sequence ID" value="GBP95250.1"/>
    <property type="molecule type" value="Genomic_DNA"/>
</dbReference>
<dbReference type="AlphaFoldDB" id="A0A4C2A506"/>
<name>A0A4C2A506_EUMVA</name>
<organism evidence="1 2">
    <name type="scientific">Eumeta variegata</name>
    <name type="common">Bagworm moth</name>
    <name type="synonym">Eumeta japonica</name>
    <dbReference type="NCBI Taxonomy" id="151549"/>
    <lineage>
        <taxon>Eukaryota</taxon>
        <taxon>Metazoa</taxon>
        <taxon>Ecdysozoa</taxon>
        <taxon>Arthropoda</taxon>
        <taxon>Hexapoda</taxon>
        <taxon>Insecta</taxon>
        <taxon>Pterygota</taxon>
        <taxon>Neoptera</taxon>
        <taxon>Endopterygota</taxon>
        <taxon>Lepidoptera</taxon>
        <taxon>Glossata</taxon>
        <taxon>Ditrysia</taxon>
        <taxon>Tineoidea</taxon>
        <taxon>Psychidae</taxon>
        <taxon>Oiketicinae</taxon>
        <taxon>Eumeta</taxon>
    </lineage>
</organism>
<protein>
    <submittedName>
        <fullName evidence="1">Uncharacterized protein</fullName>
    </submittedName>
</protein>
<reference evidence="1 2" key="1">
    <citation type="journal article" date="2019" name="Commun. Biol.">
        <title>The bagworm genome reveals a unique fibroin gene that provides high tensile strength.</title>
        <authorList>
            <person name="Kono N."/>
            <person name="Nakamura H."/>
            <person name="Ohtoshi R."/>
            <person name="Tomita M."/>
            <person name="Numata K."/>
            <person name="Arakawa K."/>
        </authorList>
    </citation>
    <scope>NUCLEOTIDE SEQUENCE [LARGE SCALE GENOMIC DNA]</scope>
</reference>
<dbReference type="Proteomes" id="UP000299102">
    <property type="component" value="Unassembled WGS sequence"/>
</dbReference>
<dbReference type="OrthoDB" id="10050074at2759"/>
<accession>A0A4C2A506</accession>
<evidence type="ECO:0000313" key="1">
    <source>
        <dbReference type="EMBL" id="GBP95250.1"/>
    </source>
</evidence>